<evidence type="ECO:0000256" key="6">
    <source>
        <dbReference type="ARBA" id="ARBA00023136"/>
    </source>
</evidence>
<dbReference type="Gene3D" id="2.60.40.1120">
    <property type="entry name" value="Carboxypeptidase-like, regulatory domain"/>
    <property type="match status" value="1"/>
</dbReference>
<keyword evidence="6 8" id="KW-0472">Membrane</keyword>
<evidence type="ECO:0000256" key="4">
    <source>
        <dbReference type="ARBA" id="ARBA00022692"/>
    </source>
</evidence>
<evidence type="ECO:0000256" key="3">
    <source>
        <dbReference type="ARBA" id="ARBA00022452"/>
    </source>
</evidence>
<evidence type="ECO:0000256" key="9">
    <source>
        <dbReference type="RuleBase" id="RU003357"/>
    </source>
</evidence>
<evidence type="ECO:0000256" key="2">
    <source>
        <dbReference type="ARBA" id="ARBA00022448"/>
    </source>
</evidence>
<dbReference type="Pfam" id="PF13715">
    <property type="entry name" value="CarbopepD_reg_2"/>
    <property type="match status" value="1"/>
</dbReference>
<dbReference type="PROSITE" id="PS52016">
    <property type="entry name" value="TONB_DEPENDENT_REC_3"/>
    <property type="match status" value="1"/>
</dbReference>
<dbReference type="InterPro" id="IPR039426">
    <property type="entry name" value="TonB-dep_rcpt-like"/>
</dbReference>
<reference evidence="12 13" key="1">
    <citation type="submission" date="2020-12" db="EMBL/GenBank/DDBJ databases">
        <title>Aureibaculum luteum sp. nov. and Aureibaculum flavum sp. nov., novel members of the family Flavobacteriaceae isolated from Antarctic intertidal sediments.</title>
        <authorList>
            <person name="He X."/>
            <person name="Zhang X."/>
        </authorList>
    </citation>
    <scope>NUCLEOTIDE SEQUENCE [LARGE SCALE GENOMIC DNA]</scope>
    <source>
        <strain evidence="12 13">A20</strain>
    </source>
</reference>
<dbReference type="InterPro" id="IPR023997">
    <property type="entry name" value="TonB-dep_OMP_SusC/RagA_CS"/>
</dbReference>
<dbReference type="NCBIfam" id="TIGR04057">
    <property type="entry name" value="SusC_RagA_signa"/>
    <property type="match status" value="1"/>
</dbReference>
<evidence type="ECO:0000256" key="7">
    <source>
        <dbReference type="ARBA" id="ARBA00023237"/>
    </source>
</evidence>
<dbReference type="InterPro" id="IPR037066">
    <property type="entry name" value="Plug_dom_sf"/>
</dbReference>
<keyword evidence="2 8" id="KW-0813">Transport</keyword>
<evidence type="ECO:0000259" key="10">
    <source>
        <dbReference type="Pfam" id="PF00593"/>
    </source>
</evidence>
<evidence type="ECO:0000313" key="13">
    <source>
        <dbReference type="Proteomes" id="UP000623301"/>
    </source>
</evidence>
<dbReference type="InterPro" id="IPR023996">
    <property type="entry name" value="TonB-dep_OMP_SusC/RagA"/>
</dbReference>
<dbReference type="InterPro" id="IPR008969">
    <property type="entry name" value="CarboxyPept-like_regulatory"/>
</dbReference>
<comment type="caution">
    <text evidence="12">The sequence shown here is derived from an EMBL/GenBank/DDBJ whole genome shotgun (WGS) entry which is preliminary data.</text>
</comment>
<name>A0ABS0WT98_9FLAO</name>
<dbReference type="RefSeq" id="WP_198841886.1">
    <property type="nucleotide sequence ID" value="NZ_JAEHFJ010000006.1"/>
</dbReference>
<comment type="subcellular location">
    <subcellularLocation>
        <location evidence="1 8">Cell outer membrane</location>
        <topology evidence="1 8">Multi-pass membrane protein</topology>
    </subcellularLocation>
</comment>
<dbReference type="InterPro" id="IPR000531">
    <property type="entry name" value="Beta-barrel_TonB"/>
</dbReference>
<feature type="domain" description="TonB-dependent receptor plug" evidence="11">
    <location>
        <begin position="118"/>
        <end position="222"/>
    </location>
</feature>
<proteinExistence type="inferred from homology"/>
<dbReference type="Proteomes" id="UP000623301">
    <property type="component" value="Unassembled WGS sequence"/>
</dbReference>
<evidence type="ECO:0000256" key="1">
    <source>
        <dbReference type="ARBA" id="ARBA00004571"/>
    </source>
</evidence>
<evidence type="ECO:0000313" key="12">
    <source>
        <dbReference type="EMBL" id="MBJ2175205.1"/>
    </source>
</evidence>
<dbReference type="SUPFAM" id="SSF56935">
    <property type="entry name" value="Porins"/>
    <property type="match status" value="1"/>
</dbReference>
<dbReference type="Pfam" id="PF07715">
    <property type="entry name" value="Plug"/>
    <property type="match status" value="1"/>
</dbReference>
<feature type="domain" description="TonB-dependent receptor-like beta-barrel" evidence="10">
    <location>
        <begin position="436"/>
        <end position="916"/>
    </location>
</feature>
<comment type="similarity">
    <text evidence="8 9">Belongs to the TonB-dependent receptor family.</text>
</comment>
<sequence>MNIRKLRSVWFLIYLLYSINSFSQEIKIDGEIKDEENIAIPGVTVLIKGTKKGAVSDFDGKFTITVPDGENSILVFSSVGYKTHELKIANQVNLQVRLLVDNESLEEVVVVGYGTQKKENLTGATSQIEAKDIALRPSSNISTALQGLLPGLNIQVNSGDPSATPDINIRGFNSINGGSPLVLIDGIVGDITRVNPQDIKSVTVLKDAASAAIYGARGAFGVILITTKTGKPGEMKVEYTNNFAWTTTTTRTDYISDPYVYGKTIDAAIFGYNGTSFTGYNDDDWETIQGVANGTIEPFHQVQPNGTNKFFYKTDWYNYLFKKWQPSQNHNVSISGGTEKLHGYLSGRLYDRETINNFQDGGLKQNNIKTTLTFKPTSWLELSNNVLFNREQNKEYGGFRSGYGGIWSTTTWYDLAAFYPNEMDGIPTDIGRSGNGGQGGHAAMEAGNNYRTFNSEEFTNTFRVKITPAKNLELNFDYSNRISNISNSYRLNEFEYLASSRLTMQTAGLNRLTEYRNRNYYNAMNIFGSYSTSVAEDHNFKLLLGYNQEDYEADNVTAEQGGLLVRDESNLSFGTELLRADGSAQLWAVQGFFGRFNYDYKNKYLLEVNARYDGSSRFPKDSRWGFFPSISAGWQINREDFWEPLSSTVSTIKLRASYGELGNQSIGVNTFQSLMGTGQTSWLNNGDRLNYVSAPGPLPTTVSWETTKSLDFGIDLGFFNNKLNATFDWYEKNIEGMYLPGTPLPAVFGSSEPKENLASLRNRGFELSLNYRNSFIVGGSPLSLSATATVSNFKGIITKYENPEGLMSSYWEGQELGVIYGYQTDGQFQSDEEALAYQNSFANPSGDLSQVYRYILNIVQNSEWNKLRAGDVKYLDTDGDGSIDRGNYTLDDHGDLKPIGNAMPKFPFGFNINASWKGLDLSIAGAGVGKQNWYPTGDIYWGPYQRPYLTLIRKDLVDQAWTSESPGQYPQIYRGYSSLGSGRSLYEMNDHYLKNIGYLRIKNLTLGYTIPENLTSKFNIDRLRFYISGENILTWRFGDLTKYVDPEQAGSAINYSSPGSAVGRADLRSYPMGKTFSMGINISL</sequence>
<keyword evidence="13" id="KW-1185">Reference proteome</keyword>
<dbReference type="SUPFAM" id="SSF49464">
    <property type="entry name" value="Carboxypeptidase regulatory domain-like"/>
    <property type="match status" value="1"/>
</dbReference>
<gene>
    <name evidence="12" type="ORF">JBL43_13210</name>
</gene>
<dbReference type="InterPro" id="IPR012910">
    <property type="entry name" value="Plug_dom"/>
</dbReference>
<keyword evidence="3 8" id="KW-1134">Transmembrane beta strand</keyword>
<keyword evidence="4 8" id="KW-0812">Transmembrane</keyword>
<evidence type="ECO:0000256" key="8">
    <source>
        <dbReference type="PROSITE-ProRule" id="PRU01360"/>
    </source>
</evidence>
<evidence type="ECO:0000256" key="5">
    <source>
        <dbReference type="ARBA" id="ARBA00023077"/>
    </source>
</evidence>
<dbReference type="Pfam" id="PF00593">
    <property type="entry name" value="TonB_dep_Rec_b-barrel"/>
    <property type="match status" value="1"/>
</dbReference>
<keyword evidence="12" id="KW-0675">Receptor</keyword>
<protein>
    <submittedName>
        <fullName evidence="12">TonB-dependent receptor</fullName>
    </submittedName>
</protein>
<organism evidence="12 13">
    <name type="scientific">Aureibaculum flavum</name>
    <dbReference type="NCBI Taxonomy" id="2795986"/>
    <lineage>
        <taxon>Bacteria</taxon>
        <taxon>Pseudomonadati</taxon>
        <taxon>Bacteroidota</taxon>
        <taxon>Flavobacteriia</taxon>
        <taxon>Flavobacteriales</taxon>
        <taxon>Flavobacteriaceae</taxon>
        <taxon>Aureibaculum</taxon>
    </lineage>
</organism>
<keyword evidence="5 9" id="KW-0798">TonB box</keyword>
<dbReference type="Gene3D" id="2.40.170.20">
    <property type="entry name" value="TonB-dependent receptor, beta-barrel domain"/>
    <property type="match status" value="1"/>
</dbReference>
<accession>A0ABS0WT98</accession>
<dbReference type="NCBIfam" id="TIGR04056">
    <property type="entry name" value="OMP_RagA_SusC"/>
    <property type="match status" value="1"/>
</dbReference>
<evidence type="ECO:0000259" key="11">
    <source>
        <dbReference type="Pfam" id="PF07715"/>
    </source>
</evidence>
<dbReference type="Gene3D" id="2.170.130.10">
    <property type="entry name" value="TonB-dependent receptor, plug domain"/>
    <property type="match status" value="1"/>
</dbReference>
<keyword evidence="7 8" id="KW-0998">Cell outer membrane</keyword>
<dbReference type="InterPro" id="IPR036942">
    <property type="entry name" value="Beta-barrel_TonB_sf"/>
</dbReference>
<dbReference type="EMBL" id="JAEHFJ010000006">
    <property type="protein sequence ID" value="MBJ2175205.1"/>
    <property type="molecule type" value="Genomic_DNA"/>
</dbReference>